<dbReference type="PANTHER" id="PTHR11616:SF265">
    <property type="entry name" value="TRANSPORTER"/>
    <property type="match status" value="1"/>
</dbReference>
<evidence type="ECO:0000256" key="2">
    <source>
        <dbReference type="ARBA" id="ARBA00022448"/>
    </source>
</evidence>
<reference evidence="11" key="1">
    <citation type="journal article" date="2021" name="Genome Biol. Evol.">
        <title>A High-Quality Reference Genome for a Parasitic Bivalve with Doubly Uniparental Inheritance (Bivalvia: Unionida).</title>
        <authorList>
            <person name="Smith C.H."/>
        </authorList>
    </citation>
    <scope>NUCLEOTIDE SEQUENCE</scope>
    <source>
        <strain evidence="11">CHS0354</strain>
    </source>
</reference>
<gene>
    <name evidence="11" type="ORF">CHS0354_016115</name>
</gene>
<keyword evidence="6" id="KW-0479">Metal-binding</keyword>
<reference evidence="11" key="2">
    <citation type="journal article" date="2021" name="Genome Biol. Evol.">
        <title>Developing a high-quality reference genome for a parasitic bivalve with doubly uniparental inheritance (Bivalvia: Unionida).</title>
        <authorList>
            <person name="Smith C.H."/>
        </authorList>
    </citation>
    <scope>NUCLEOTIDE SEQUENCE</scope>
    <source>
        <strain evidence="11">CHS0354</strain>
        <tissue evidence="11">Mantle</tissue>
    </source>
</reference>
<feature type="binding site" evidence="6">
    <location>
        <position position="458"/>
    </location>
    <ligand>
        <name>Na(+)</name>
        <dbReference type="ChEBI" id="CHEBI:29101"/>
        <label>1</label>
    </ligand>
</feature>
<dbReference type="AlphaFoldDB" id="A0AAE0T0X0"/>
<feature type="binding site" evidence="6">
    <location>
        <position position="454"/>
    </location>
    <ligand>
        <name>Na(+)</name>
        <dbReference type="ChEBI" id="CHEBI:29101"/>
        <label>1</label>
    </ligand>
</feature>
<keyword evidence="12" id="KW-1185">Reference proteome</keyword>
<evidence type="ECO:0000313" key="11">
    <source>
        <dbReference type="EMBL" id="KAK3601752.1"/>
    </source>
</evidence>
<feature type="binding site" evidence="6">
    <location>
        <position position="389"/>
    </location>
    <ligand>
        <name>Na(+)</name>
        <dbReference type="ChEBI" id="CHEBI:29101"/>
        <label>1</label>
    </ligand>
</feature>
<comment type="similarity">
    <text evidence="8">Belongs to the sodium:neurotransmitter symporter (SNF) (TC 2.A.22) family.</text>
</comment>
<keyword evidence="2 8" id="KW-0813">Transport</keyword>
<evidence type="ECO:0000256" key="6">
    <source>
        <dbReference type="PIRSR" id="PIRSR600175-1"/>
    </source>
</evidence>
<evidence type="ECO:0000256" key="1">
    <source>
        <dbReference type="ARBA" id="ARBA00004141"/>
    </source>
</evidence>
<evidence type="ECO:0000256" key="5">
    <source>
        <dbReference type="ARBA" id="ARBA00023136"/>
    </source>
</evidence>
<dbReference type="Pfam" id="PF00209">
    <property type="entry name" value="SNF"/>
    <property type="match status" value="1"/>
</dbReference>
<dbReference type="PANTHER" id="PTHR11616">
    <property type="entry name" value="SODIUM/CHLORIDE DEPENDENT TRANSPORTER"/>
    <property type="match status" value="1"/>
</dbReference>
<dbReference type="CDD" id="cd11496">
    <property type="entry name" value="SLC6sbd-TauT-like"/>
    <property type="match status" value="1"/>
</dbReference>
<feature type="binding site" evidence="6">
    <location>
        <position position="457"/>
    </location>
    <ligand>
        <name>Na(+)</name>
        <dbReference type="ChEBI" id="CHEBI:29101"/>
        <label>1</label>
    </ligand>
</feature>
<feature type="transmembrane region" description="Helical" evidence="10">
    <location>
        <begin position="146"/>
        <end position="173"/>
    </location>
</feature>
<feature type="binding site" evidence="6">
    <location>
        <position position="357"/>
    </location>
    <ligand>
        <name>Na(+)</name>
        <dbReference type="ChEBI" id="CHEBI:29101"/>
        <label>1</label>
    </ligand>
</feature>
<feature type="transmembrane region" description="Helical" evidence="10">
    <location>
        <begin position="274"/>
        <end position="295"/>
    </location>
</feature>
<dbReference type="InterPro" id="IPR037272">
    <property type="entry name" value="SNS_sf"/>
</dbReference>
<feature type="transmembrane region" description="Helical" evidence="10">
    <location>
        <begin position="307"/>
        <end position="327"/>
    </location>
</feature>
<feature type="transmembrane region" description="Helical" evidence="10">
    <location>
        <begin position="104"/>
        <end position="125"/>
    </location>
</feature>
<feature type="compositionally biased region" description="Basic and acidic residues" evidence="9">
    <location>
        <begin position="1"/>
        <end position="16"/>
    </location>
</feature>
<dbReference type="PROSITE" id="PS00754">
    <property type="entry name" value="NA_NEUROTRAN_SYMP_2"/>
    <property type="match status" value="1"/>
</dbReference>
<evidence type="ECO:0000256" key="4">
    <source>
        <dbReference type="ARBA" id="ARBA00022989"/>
    </source>
</evidence>
<dbReference type="GO" id="GO:0005332">
    <property type="term" value="F:gamma-aminobutyric acid:sodium:chloride symporter activity"/>
    <property type="evidence" value="ECO:0007669"/>
    <property type="project" value="TreeGrafter"/>
</dbReference>
<feature type="binding site" evidence="6">
    <location>
        <position position="83"/>
    </location>
    <ligand>
        <name>Na(+)</name>
        <dbReference type="ChEBI" id="CHEBI:29101"/>
        <label>1</label>
    </ligand>
</feature>
<keyword evidence="5 10" id="KW-0472">Membrane</keyword>
<evidence type="ECO:0000256" key="8">
    <source>
        <dbReference type="RuleBase" id="RU003732"/>
    </source>
</evidence>
<evidence type="ECO:0000313" key="12">
    <source>
        <dbReference type="Proteomes" id="UP001195483"/>
    </source>
</evidence>
<feature type="binding site" evidence="6">
    <location>
        <position position="80"/>
    </location>
    <ligand>
        <name>Na(+)</name>
        <dbReference type="ChEBI" id="CHEBI:29101"/>
        <label>1</label>
    </ligand>
</feature>
<dbReference type="Proteomes" id="UP001195483">
    <property type="component" value="Unassembled WGS sequence"/>
</dbReference>
<sequence>MEDGVETRGDGVEMRDVGTSSASHKDSNKDDHNQSIPLLQYGANARGARMIEAKLTSDIDGVPKRDIWSGKIEFVLSCVGQCVGLGNVWRFPYLCYKNGGGAFLIPYLATVVFAGIPMYFLELVLGQWLSTGGIGVWKFAPIFKGVGYAAAVMAFWLNCFYIVILGWVIFYMAASFTSTLPWSTCDNWWNTGKCLSEYNRDKLPYKCENGTYSFEVDFNDTERYNVSTHLSVYTNFSCKQVYDALKYSSPVREYWERYVLQITNGIDEPGNVRWQLALCLLLVWIMCYFCIWKGIKWTGKVVYVTALFPYILLIILLIRGVTLPGAIDGIRFYVLPDIEKIQNSSVWIDAVTQIFWSYGLGLGSLVALGSYNKFHNNVYKDAVLVSILNSSTSMFAGFVIFSVIGFMANQQQIPVSQVAASGPGLSFLAYPSAVIQLPISPLWSFLFFLMMLMLGLDSQFVTMEGFFTALIDEFPALLRKRREIFIGIVCFISYLIGLSCVTEGGMYVFQICDFYSASGPGLLILIFFECIAVSWGYGVNRFYENMRSMFGFYPSFFWKITWCVTTPGICVGVLVFSFVKFEPVKYINYEFPTWAHVIGLCIALSSVGLIPMYMMFKFIITPGAFTHRCKVLFRPNIQLPGNLVDPPPPYSEVSVHLNADSAGRL</sequence>
<name>A0AAE0T0X0_9BIVA</name>
<dbReference type="EMBL" id="JAEAOA010001004">
    <property type="protein sequence ID" value="KAK3601752.1"/>
    <property type="molecule type" value="Genomic_DNA"/>
</dbReference>
<dbReference type="GO" id="GO:0046872">
    <property type="term" value="F:metal ion binding"/>
    <property type="evidence" value="ECO:0007669"/>
    <property type="project" value="UniProtKB-KW"/>
</dbReference>
<feature type="region of interest" description="Disordered" evidence="9">
    <location>
        <begin position="1"/>
        <end position="34"/>
    </location>
</feature>
<organism evidence="11 12">
    <name type="scientific">Potamilus streckersoni</name>
    <dbReference type="NCBI Taxonomy" id="2493646"/>
    <lineage>
        <taxon>Eukaryota</taxon>
        <taxon>Metazoa</taxon>
        <taxon>Spiralia</taxon>
        <taxon>Lophotrochozoa</taxon>
        <taxon>Mollusca</taxon>
        <taxon>Bivalvia</taxon>
        <taxon>Autobranchia</taxon>
        <taxon>Heteroconchia</taxon>
        <taxon>Palaeoheterodonta</taxon>
        <taxon>Unionida</taxon>
        <taxon>Unionoidea</taxon>
        <taxon>Unionidae</taxon>
        <taxon>Ambleminae</taxon>
        <taxon>Lampsilini</taxon>
        <taxon>Potamilus</taxon>
    </lineage>
</organism>
<dbReference type="GO" id="GO:0043005">
    <property type="term" value="C:neuron projection"/>
    <property type="evidence" value="ECO:0007669"/>
    <property type="project" value="TreeGrafter"/>
</dbReference>
<keyword evidence="3 8" id="KW-0812">Transmembrane</keyword>
<reference evidence="11" key="3">
    <citation type="submission" date="2023-05" db="EMBL/GenBank/DDBJ databases">
        <authorList>
            <person name="Smith C.H."/>
        </authorList>
    </citation>
    <scope>NUCLEOTIDE SEQUENCE</scope>
    <source>
        <strain evidence="11">CHS0354</strain>
        <tissue evidence="11">Mantle</tissue>
    </source>
</reference>
<comment type="caution">
    <text evidence="11">The sequence shown here is derived from an EMBL/GenBank/DDBJ whole genome shotgun (WGS) entry which is preliminary data.</text>
</comment>
<evidence type="ECO:0000256" key="3">
    <source>
        <dbReference type="ARBA" id="ARBA00022692"/>
    </source>
</evidence>
<dbReference type="PROSITE" id="PS50267">
    <property type="entry name" value="NA_NEUROTRAN_SYMP_3"/>
    <property type="match status" value="1"/>
</dbReference>
<dbReference type="GO" id="GO:0005886">
    <property type="term" value="C:plasma membrane"/>
    <property type="evidence" value="ECO:0007669"/>
    <property type="project" value="TreeGrafter"/>
</dbReference>
<feature type="transmembrane region" description="Helical" evidence="10">
    <location>
        <begin position="484"/>
        <end position="509"/>
    </location>
</feature>
<proteinExistence type="inferred from homology"/>
<dbReference type="SUPFAM" id="SSF161070">
    <property type="entry name" value="SNF-like"/>
    <property type="match status" value="1"/>
</dbReference>
<feature type="transmembrane region" description="Helical" evidence="10">
    <location>
        <begin position="428"/>
        <end position="454"/>
    </location>
</feature>
<feature type="binding site" evidence="6">
    <location>
        <position position="87"/>
    </location>
    <ligand>
        <name>Na(+)</name>
        <dbReference type="ChEBI" id="CHEBI:29101"/>
        <label>1</label>
    </ligand>
</feature>
<keyword evidence="7" id="KW-1015">Disulfide bond</keyword>
<keyword evidence="6" id="KW-0915">Sodium</keyword>
<feature type="transmembrane region" description="Helical" evidence="10">
    <location>
        <begin position="521"/>
        <end position="539"/>
    </location>
</feature>
<dbReference type="InterPro" id="IPR000175">
    <property type="entry name" value="Na/ntran_symport"/>
</dbReference>
<evidence type="ECO:0000256" key="9">
    <source>
        <dbReference type="SAM" id="MobiDB-lite"/>
    </source>
</evidence>
<evidence type="ECO:0000256" key="7">
    <source>
        <dbReference type="PIRSR" id="PIRSR600175-2"/>
    </source>
</evidence>
<dbReference type="PRINTS" id="PR00176">
    <property type="entry name" value="NANEUSMPORT"/>
</dbReference>
<feature type="transmembrane region" description="Helical" evidence="10">
    <location>
        <begin position="593"/>
        <end position="616"/>
    </location>
</feature>
<evidence type="ECO:0000256" key="10">
    <source>
        <dbReference type="SAM" id="Phobius"/>
    </source>
</evidence>
<accession>A0AAE0T0X0</accession>
<dbReference type="PROSITE" id="PS00610">
    <property type="entry name" value="NA_NEUROTRAN_SYMP_1"/>
    <property type="match status" value="1"/>
</dbReference>
<feature type="compositionally biased region" description="Basic and acidic residues" evidence="9">
    <location>
        <begin position="23"/>
        <end position="33"/>
    </location>
</feature>
<protein>
    <recommendedName>
        <fullName evidence="8">Transporter</fullName>
    </recommendedName>
</protein>
<keyword evidence="8" id="KW-0769">Symport</keyword>
<feature type="transmembrane region" description="Helical" evidence="10">
    <location>
        <begin position="347"/>
        <end position="371"/>
    </location>
</feature>
<feature type="transmembrane region" description="Helical" evidence="10">
    <location>
        <begin position="560"/>
        <end position="581"/>
    </location>
</feature>
<feature type="transmembrane region" description="Helical" evidence="10">
    <location>
        <begin position="383"/>
        <end position="408"/>
    </location>
</feature>
<comment type="subcellular location">
    <subcellularLocation>
        <location evidence="1">Membrane</location>
        <topology evidence="1">Multi-pass membrane protein</topology>
    </subcellularLocation>
</comment>
<keyword evidence="4 10" id="KW-1133">Transmembrane helix</keyword>
<feature type="disulfide bond" evidence="7">
    <location>
        <begin position="185"/>
        <end position="194"/>
    </location>
</feature>